<organism evidence="2 3">
    <name type="scientific">Engystomops pustulosus</name>
    <name type="common">Tungara frog</name>
    <name type="synonym">Physalaemus pustulosus</name>
    <dbReference type="NCBI Taxonomy" id="76066"/>
    <lineage>
        <taxon>Eukaryota</taxon>
        <taxon>Metazoa</taxon>
        <taxon>Chordata</taxon>
        <taxon>Craniata</taxon>
        <taxon>Vertebrata</taxon>
        <taxon>Euteleostomi</taxon>
        <taxon>Amphibia</taxon>
        <taxon>Batrachia</taxon>
        <taxon>Anura</taxon>
        <taxon>Neobatrachia</taxon>
        <taxon>Hyloidea</taxon>
        <taxon>Leptodactylidae</taxon>
        <taxon>Leiuperinae</taxon>
        <taxon>Engystomops</taxon>
    </lineage>
</organism>
<reference evidence="2" key="1">
    <citation type="thesis" date="2020" institute="ProQuest LLC" country="789 East Eisenhower Parkway, Ann Arbor, MI, USA">
        <title>Comparative Genomics and Chromosome Evolution.</title>
        <authorList>
            <person name="Mudd A.B."/>
        </authorList>
    </citation>
    <scope>NUCLEOTIDE SEQUENCE</scope>
    <source>
        <strain evidence="2">237g6f4</strain>
        <tissue evidence="2">Blood</tissue>
    </source>
</reference>
<accession>A0AAV7CFV1</accession>
<dbReference type="InterPro" id="IPR018849">
    <property type="entry name" value="Urb2/Npa2_C"/>
</dbReference>
<proteinExistence type="predicted"/>
<evidence type="ECO:0000259" key="1">
    <source>
        <dbReference type="Pfam" id="PF10441"/>
    </source>
</evidence>
<evidence type="ECO:0000313" key="2">
    <source>
        <dbReference type="EMBL" id="KAG8583297.1"/>
    </source>
</evidence>
<gene>
    <name evidence="2" type="ORF">GDO81_008359</name>
</gene>
<dbReference type="PANTHER" id="PTHR15682:SF2">
    <property type="entry name" value="UNHEALTHY RIBOSOME BIOGENESIS PROTEIN 2 HOMOLOG"/>
    <property type="match status" value="1"/>
</dbReference>
<sequence>MNDIFALTPTQSSPPAGIGTVLSCCQGVLSSSFGIIYRAKYELMVELLGKLCFLACHCLTYNHANTLQVLNVLSISIKQYAILQRQQSNRNRLFTHVVTQLFEPCLLLRNAFNNYVFDKDRNIEIHQLVRDVGSNIEIILQTGLFQAELLNCFKEELLSQMEKSEKKKGPCKDYLTPVSSMLAKLEKIEWREEKKLSLLAYSVPFLYKLFLDSYCRDGNEIFCFQMLVKLFRCLCTPFTIKQEDLKVSFSQWSIGLNALENMLNLVLDHNIYNIAEDNIKGNGSQYKFFRSLTEILVCDPCTLSLPWFNCLKTLNSLNHFIVEPDLSEILRACFNADVSDIRIKKSFETLIGSLLLTYTKLRQFPKLFEKVLLAICHLTTEKLSDPVLLSVLTNKLKEFLVQIPSNQMLDMWVMVLEKWQLSNIKDDPSLSFKLEHLASLLHCLMMNIKSLDNNTPVPVLQRFQNLMKQISEELILPSLTILTKNYVTDETLWLQKICKVALMLLYTWIEVNTVTALNCDKYLSQMCKLCLPLDLPLEHWDFSIFFEDKNCWKKMYDLCRPSDVVSMFYLGLLSIQKIKLLLMHIYIPNENERLTVQASASFFVNSGISILNHKDLCHIPYSGNINSNNNSLPVAQWHFIVSNITILLPYISFDDMNNIATLILETHLPVYDERKKVDNEVTVAFREISKSFLQSDSFSEMCILQSIFITSILNRCAMLLTKEAVFYEILDHLSFKDSYKLVNPRVNDSYDDSMYATNMKNALQLICSLPKMDKSLFLSDPDIKLLSNLIELISMLKLDSLPPSDLCRCFFFLLTFANASFLKSPYFASVCYKGLTCLLNGTHANHVFKIAYASDILKVVMAHTHSAHWNVTDLDDHHMLKLLDTMNEFFDTFLSLVIKRKQSVRKNLEQCTSFMLNSISNTERTFWSTFACQLHIVTLKNLCHHLTFAIQEHHAKGDHIESFNYCLKQTAAKLKTVIQQSLDIAVCSPFLPTLLVTSTTTLFEAERCMDGNLKNIELYRVFFSQIMKELCYAEKQNAFLKAALHYLTLCISEREIYLTQQLATSVFIAVGNLLASPWFNKDLLHNAEIELQHLLNGVTENCSCEEFHTLLKFVFQKLEVGNLWRQNYKVLFAGITMIKLLLNCPLQEDKSTIFWSSASQIMSALVTLNMEACKERLPLSAAVLPVLETIALFLRRGETLLSNPHHVTLSLSTLLMVSLENVKAEDYYSIILAIHEVLFSVLQCHTKVMLKSVPTFLSCFHRLVASVMHEGRQKGDKGGTCIAKCVKLVKRMYTHIAAKTEEFTVFSTFIVSQYIHELQKVTLQPEVRTHLTEGIFPILDLCIDRDVKFLNMSLQTGAREVFKELYQDYTSHYKTRNQEEEKYTV</sequence>
<name>A0AAV7CFV1_ENGPU</name>
<dbReference type="PANTHER" id="PTHR15682">
    <property type="entry name" value="UNHEALTHY RIBOSOME BIOGENESIS PROTEIN 2 HOMOLOG"/>
    <property type="match status" value="1"/>
</dbReference>
<keyword evidence="3" id="KW-1185">Reference proteome</keyword>
<dbReference type="GO" id="GO:0042254">
    <property type="term" value="P:ribosome biogenesis"/>
    <property type="evidence" value="ECO:0007669"/>
    <property type="project" value="TreeGrafter"/>
</dbReference>
<dbReference type="EMBL" id="WNYA01000003">
    <property type="protein sequence ID" value="KAG8583297.1"/>
    <property type="molecule type" value="Genomic_DNA"/>
</dbReference>
<dbReference type="Proteomes" id="UP000824782">
    <property type="component" value="Unassembled WGS sequence"/>
</dbReference>
<dbReference type="GO" id="GO:0005730">
    <property type="term" value="C:nucleolus"/>
    <property type="evidence" value="ECO:0007669"/>
    <property type="project" value="TreeGrafter"/>
</dbReference>
<dbReference type="InterPro" id="IPR052609">
    <property type="entry name" value="Ribosome_Biogenesis_Reg"/>
</dbReference>
<comment type="caution">
    <text evidence="2">The sequence shown here is derived from an EMBL/GenBank/DDBJ whole genome shotgun (WGS) entry which is preliminary data.</text>
</comment>
<protein>
    <recommendedName>
        <fullName evidence="1">Nucleolar 27S pre-rRNA processing Urb2/Npa2 C-terminal domain-containing protein</fullName>
    </recommendedName>
</protein>
<feature type="domain" description="Nucleolar 27S pre-rRNA processing Urb2/Npa2 C-terminal" evidence="1">
    <location>
        <begin position="1186"/>
        <end position="1376"/>
    </location>
</feature>
<evidence type="ECO:0000313" key="3">
    <source>
        <dbReference type="Proteomes" id="UP000824782"/>
    </source>
</evidence>
<dbReference type="Pfam" id="PF10441">
    <property type="entry name" value="Urb2"/>
    <property type="match status" value="1"/>
</dbReference>